<evidence type="ECO:0000259" key="13">
    <source>
        <dbReference type="Pfam" id="PF22145"/>
    </source>
</evidence>
<dbReference type="HAMAP" id="MF_01472">
    <property type="entry name" value="GtfA"/>
    <property type="match status" value="1"/>
</dbReference>
<evidence type="ECO:0000256" key="5">
    <source>
        <dbReference type="ARBA" id="ARBA00022490"/>
    </source>
</evidence>
<evidence type="ECO:0000256" key="8">
    <source>
        <dbReference type="ARBA" id="ARBA00022741"/>
    </source>
</evidence>
<dbReference type="Proteomes" id="UP000238153">
    <property type="component" value="Unassembled WGS sequence"/>
</dbReference>
<evidence type="ECO:0000259" key="12">
    <source>
        <dbReference type="Pfam" id="PF00534"/>
    </source>
</evidence>
<feature type="binding site" evidence="11">
    <location>
        <begin position="403"/>
        <end position="406"/>
    </location>
    <ligand>
        <name>N-acetyl-D-glucosamine</name>
        <dbReference type="ChEBI" id="CHEBI:506227"/>
    </ligand>
</feature>
<evidence type="ECO:0000256" key="4">
    <source>
        <dbReference type="ARBA" id="ARBA00022475"/>
    </source>
</evidence>
<dbReference type="RefSeq" id="WP_037558372.1">
    <property type="nucleotide sequence ID" value="NZ_CABMHO010000070.1"/>
</dbReference>
<proteinExistence type="inferred from homology"/>
<feature type="binding site" evidence="11">
    <location>
        <begin position="383"/>
        <end position="384"/>
    </location>
    <ligand>
        <name>UDP</name>
        <dbReference type="ChEBI" id="CHEBI:58223"/>
    </ligand>
</feature>
<comment type="subcellular location">
    <subcellularLocation>
        <location evidence="1 11">Cell membrane</location>
        <topology evidence="11">Peripheral membrane protein</topology>
    </subcellularLocation>
    <subcellularLocation>
        <location evidence="11">Cytoplasm</location>
    </subcellularLocation>
    <text evidence="11">Cell membrane association requires GtfB.</text>
</comment>
<dbReference type="SUPFAM" id="SSF53756">
    <property type="entry name" value="UDP-Glycosyltransferase/glycogen phosphorylase"/>
    <property type="match status" value="1"/>
</dbReference>
<evidence type="ECO:0000256" key="10">
    <source>
        <dbReference type="ARBA" id="ARBA00052053"/>
    </source>
</evidence>
<dbReference type="FunFam" id="3.40.50.2000:FF:000196">
    <property type="entry name" value="UDP-N-acetylglucosamine--peptide N-acetylglucosaminyltransferase GtfA subunit"/>
    <property type="match status" value="1"/>
</dbReference>
<dbReference type="EC" id="2.4.1.-" evidence="11"/>
<dbReference type="AlphaFoldDB" id="A0A7Z1N2F9"/>
<keyword evidence="6 11" id="KW-0328">Glycosyltransferase</keyword>
<sequence length="502" mass="57938">MTIYNINFGIGWASSGVEYAQAYRAKLLREVNQPAKFIFLDFISAENIQTLTDNIGFKDDEVIWLYQYFSDIPIAPTTYTVDDLKKDLGNPVTAQVVTGKTMRLYIGNDKSYVSCYLKNEDDIIVDRAEFVVNGMLVRKDYYSYVRTFSEYYAPYENRAKLYKRQFYNEDGSIAYKEYIDGESSVYVFEDARLYSKQEFVAYFMKKLHLTEQDIVIIDRSTEVGQSILEHKGSSKVGIVVHAEHYSENATNDSYILWNNYYEYVFAQAPYIDFYITATDLQNQVLSEQFQKYTSHQPSVRTIPVGSLHQLSYPIGERKRYSMLTASRLASEKHVDWIAKAVIKAKKKVPQLTFDIYGHGNERSRIEEIIKENEAQDYIQLKGHKKLDEIYANYDLFVSASTSEGFGLTLMEAVGSGLGMIGFDVNYGNPTFISHGENGYLIPIDKDNQDVEVITNLMAEKIVQYFNNGPKHSHEKSYKIAESFKTEHITQKWQNLIDEVLYD</sequence>
<comment type="similarity">
    <text evidence="3 11">Belongs to the glycosyltransferase group 1 family. Glycosyltransferase 4 subfamily.</text>
</comment>
<dbReference type="GO" id="GO:0000166">
    <property type="term" value="F:nucleotide binding"/>
    <property type="evidence" value="ECO:0007669"/>
    <property type="project" value="UniProtKB-KW"/>
</dbReference>
<dbReference type="InterPro" id="IPR054396">
    <property type="entry name" value="GtfA_EBD"/>
</dbReference>
<dbReference type="NCBIfam" id="TIGR02918">
    <property type="entry name" value="accessory Sec system glycosyltransferase GtfA"/>
    <property type="match status" value="1"/>
</dbReference>
<comment type="function">
    <text evidence="11">Required for polymorphic O-glycosylation of the serine-rich repeat protein in this bacteria. Catalyzes the first step in glycosylation by transferring N-acetylglucosamine from UDP-GlcNAc to serine residues in the substrate protein. Part of the accessory SecA2/SecY2 system specifically required to export serine-rich repeat cell wall proteins usually encoded upstream in the same operon.</text>
</comment>
<dbReference type="Pfam" id="PF00534">
    <property type="entry name" value="Glycos_transf_1"/>
    <property type="match status" value="1"/>
</dbReference>
<evidence type="ECO:0000313" key="14">
    <source>
        <dbReference type="EMBL" id="PPJ74062.1"/>
    </source>
</evidence>
<dbReference type="GO" id="GO:0016757">
    <property type="term" value="F:glycosyltransferase activity"/>
    <property type="evidence" value="ECO:0007669"/>
    <property type="project" value="UniProtKB-UniRule"/>
</dbReference>
<comment type="pathway">
    <text evidence="2 11">Protein modification; protein glycosylation.</text>
</comment>
<evidence type="ECO:0000256" key="3">
    <source>
        <dbReference type="ARBA" id="ARBA00009481"/>
    </source>
</evidence>
<keyword evidence="9 11" id="KW-0472">Membrane</keyword>
<comment type="catalytic activity">
    <reaction evidence="10 11">
        <text>L-seryl-[protein] + UDP-N-acetyl-alpha-D-glucosamine = 3-O-[N-acetyl-alpha-D-glucosaminyl]-L-seryl-[protein] + UDP + H(+)</text>
        <dbReference type="Rhea" id="RHEA:59872"/>
        <dbReference type="Rhea" id="RHEA-COMP:9863"/>
        <dbReference type="Rhea" id="RHEA-COMP:15471"/>
        <dbReference type="ChEBI" id="CHEBI:15378"/>
        <dbReference type="ChEBI" id="CHEBI:29999"/>
        <dbReference type="ChEBI" id="CHEBI:57705"/>
        <dbReference type="ChEBI" id="CHEBI:58223"/>
        <dbReference type="ChEBI" id="CHEBI:143279"/>
    </reaction>
</comment>
<dbReference type="CDD" id="cd04949">
    <property type="entry name" value="GT4_GtfA-like"/>
    <property type="match status" value="1"/>
</dbReference>
<dbReference type="InterPro" id="IPR014267">
    <property type="entry name" value="GtfA"/>
</dbReference>
<comment type="subunit">
    <text evidence="11">Forms a heterotetramer with 2 subunits each of GtfA and GtfB. Part of the accessory SecA2/SecY2 protein translocation apparatus.</text>
</comment>
<keyword evidence="7 11" id="KW-0808">Transferase</keyword>
<dbReference type="EMBL" id="PGWX01000333">
    <property type="protein sequence ID" value="PPJ74062.1"/>
    <property type="molecule type" value="Genomic_DNA"/>
</dbReference>
<dbReference type="PANTHER" id="PTHR12526">
    <property type="entry name" value="GLYCOSYLTRANSFERASE"/>
    <property type="match status" value="1"/>
</dbReference>
<protein>
    <recommendedName>
        <fullName evidence="11">UDP-N-acetylglucosamine--peptide N-acetylglucosaminyltransferase GtfA subunit</fullName>
        <ecNumber evidence="11">2.4.1.-</ecNumber>
    </recommendedName>
    <alternativeName>
        <fullName evidence="11">Glycosyltransferase GtfA</fullName>
    </alternativeName>
</protein>
<name>A0A7Z1N2F9_STAHA</name>
<comment type="caution">
    <text evidence="14">The sequence shown here is derived from an EMBL/GenBank/DDBJ whole genome shotgun (WGS) entry which is preliminary data.</text>
</comment>
<evidence type="ECO:0000256" key="1">
    <source>
        <dbReference type="ARBA" id="ARBA00004236"/>
    </source>
</evidence>
<evidence type="ECO:0000256" key="9">
    <source>
        <dbReference type="ARBA" id="ARBA00023136"/>
    </source>
</evidence>
<dbReference type="Pfam" id="PF22145">
    <property type="entry name" value="GtfA_EBD"/>
    <property type="match status" value="1"/>
</dbReference>
<feature type="binding site" evidence="11">
    <location>
        <begin position="16"/>
        <end position="19"/>
    </location>
    <ligand>
        <name>UDP</name>
        <dbReference type="ChEBI" id="CHEBI:58223"/>
    </ligand>
</feature>
<dbReference type="GO" id="GO:0005737">
    <property type="term" value="C:cytoplasm"/>
    <property type="evidence" value="ECO:0007669"/>
    <property type="project" value="UniProtKB-SubCell"/>
</dbReference>
<dbReference type="GO" id="GO:0017122">
    <property type="term" value="C:protein N-acetylglucosaminyltransferase complex"/>
    <property type="evidence" value="ECO:0007669"/>
    <property type="project" value="UniProtKB-UniRule"/>
</dbReference>
<accession>A0A7Z1N2F9</accession>
<feature type="domain" description="GtfA extended beta-sheet meander" evidence="13">
    <location>
        <begin position="98"/>
        <end position="190"/>
    </location>
</feature>
<organism evidence="14 15">
    <name type="scientific">Staphylococcus haemolyticus</name>
    <dbReference type="NCBI Taxonomy" id="1283"/>
    <lineage>
        <taxon>Bacteria</taxon>
        <taxon>Bacillati</taxon>
        <taxon>Bacillota</taxon>
        <taxon>Bacilli</taxon>
        <taxon>Bacillales</taxon>
        <taxon>Staphylococcaceae</taxon>
        <taxon>Staphylococcus</taxon>
    </lineage>
</organism>
<evidence type="ECO:0000256" key="6">
    <source>
        <dbReference type="ARBA" id="ARBA00022676"/>
    </source>
</evidence>
<dbReference type="InterPro" id="IPR001296">
    <property type="entry name" value="Glyco_trans_1"/>
</dbReference>
<keyword evidence="5 11" id="KW-0963">Cytoplasm</keyword>
<reference evidence="14 15" key="1">
    <citation type="submission" date="2017-11" db="EMBL/GenBank/DDBJ databases">
        <authorList>
            <person name="Founou R.C."/>
            <person name="Founou L."/>
            <person name="Allam M."/>
            <person name="Ismail A."/>
            <person name="Essack S.Y."/>
        </authorList>
    </citation>
    <scope>NUCLEOTIDE SEQUENCE [LARGE SCALE GENOMIC DNA]</scope>
    <source>
        <strain evidence="14 15">G811N2B1</strain>
    </source>
</reference>
<feature type="binding site" evidence="11">
    <location>
        <position position="241"/>
    </location>
    <ligand>
        <name>N-acetyl-D-glucosamine</name>
        <dbReference type="ChEBI" id="CHEBI:506227"/>
    </ligand>
</feature>
<evidence type="ECO:0000256" key="7">
    <source>
        <dbReference type="ARBA" id="ARBA00022679"/>
    </source>
</evidence>
<dbReference type="PANTHER" id="PTHR12526:SF629">
    <property type="entry name" value="TEICHURONIC ACID BIOSYNTHESIS GLYCOSYLTRANSFERASE TUAH-RELATED"/>
    <property type="match status" value="1"/>
</dbReference>
<evidence type="ECO:0000256" key="2">
    <source>
        <dbReference type="ARBA" id="ARBA00004922"/>
    </source>
</evidence>
<evidence type="ECO:0000256" key="11">
    <source>
        <dbReference type="HAMAP-Rule" id="MF_01472"/>
    </source>
</evidence>
<keyword evidence="4 11" id="KW-1003">Cell membrane</keyword>
<keyword evidence="8 11" id="KW-0547">Nucleotide-binding</keyword>
<dbReference type="GO" id="GO:0005886">
    <property type="term" value="C:plasma membrane"/>
    <property type="evidence" value="ECO:0007669"/>
    <property type="project" value="UniProtKB-SubCell"/>
</dbReference>
<dbReference type="UniPathway" id="UPA00378"/>
<evidence type="ECO:0000313" key="15">
    <source>
        <dbReference type="Proteomes" id="UP000238153"/>
    </source>
</evidence>
<feature type="domain" description="Glycosyl transferase family 1" evidence="12">
    <location>
        <begin position="318"/>
        <end position="459"/>
    </location>
</feature>
<dbReference type="Gene3D" id="3.40.50.2000">
    <property type="entry name" value="Glycogen Phosphorylase B"/>
    <property type="match status" value="2"/>
</dbReference>
<gene>
    <name evidence="11 14" type="primary">gtfA</name>
    <name evidence="14" type="ORF">CV019_08365</name>
</gene>